<evidence type="ECO:0000313" key="14">
    <source>
        <dbReference type="EMBL" id="KHG29828.1"/>
    </source>
</evidence>
<gene>
    <name evidence="7" type="ORF">F383_04507</name>
    <name evidence="14" type="ORF">F383_07580</name>
    <name evidence="8" type="ORF">F383_08478</name>
    <name evidence="13" type="ORF">F383_11364</name>
    <name evidence="12" type="ORF">F383_16370</name>
    <name evidence="3" type="ORF">F383_19913</name>
    <name evidence="4" type="ORF">F383_23582</name>
    <name evidence="5" type="ORF">F383_23875</name>
    <name evidence="6" type="ORF">F383_25061</name>
    <name evidence="1" type="ORF">F383_32357</name>
    <name evidence="9" type="ORF">F383_32598</name>
    <name evidence="2" type="ORF">F383_33077</name>
    <name evidence="11" type="ORF">F383_33366</name>
    <name evidence="10" type="ORF">F383_33753</name>
    <name evidence="17" type="ORF">F383_36422</name>
    <name evidence="15" type="ORF">F383_36471</name>
    <name evidence="16" type="ORF">F383_36506</name>
</gene>
<dbReference type="EMBL" id="KN438155">
    <property type="protein sequence ID" value="KHG26720.1"/>
    <property type="molecule type" value="Genomic_DNA"/>
</dbReference>
<evidence type="ECO:0000313" key="13">
    <source>
        <dbReference type="EMBL" id="KHG29241.1"/>
    </source>
</evidence>
<evidence type="ECO:0000313" key="10">
    <source>
        <dbReference type="EMBL" id="KHG26370.1"/>
    </source>
</evidence>
<dbReference type="EMBL" id="KN434745">
    <property type="protein sequence ID" value="KHG26014.1"/>
    <property type="molecule type" value="Genomic_DNA"/>
</dbReference>
<evidence type="ECO:0000313" key="16">
    <source>
        <dbReference type="EMBL" id="KHG30606.1"/>
    </source>
</evidence>
<evidence type="ECO:0000313" key="8">
    <source>
        <dbReference type="EMBL" id="KHG22128.1"/>
    </source>
</evidence>
<evidence type="ECO:0000313" key="2">
    <source>
        <dbReference type="EMBL" id="KHG06527.1"/>
    </source>
</evidence>
<evidence type="ECO:0000313" key="17">
    <source>
        <dbReference type="EMBL" id="KHG30633.1"/>
    </source>
</evidence>
<reference evidence="18" key="2">
    <citation type="submission" date="2014-09" db="EMBL/GenBank/DDBJ databases">
        <authorList>
            <person name="Mudge J."/>
            <person name="Ramaraj T."/>
            <person name="Lindquist I.E."/>
            <person name="Bharti A.K."/>
            <person name="Sundararajan A."/>
            <person name="Cameron C.T."/>
            <person name="Woodward J.E."/>
            <person name="May G.D."/>
            <person name="Brubaker C."/>
            <person name="Broadhvest J."/>
            <person name="Wilkins T.A."/>
        </authorList>
    </citation>
    <scope>NUCLEOTIDE SEQUENCE</scope>
    <source>
        <strain evidence="18">cv. AKA8401</strain>
    </source>
</reference>
<sequence length="11" mass="1346">MLTPLLWLLVF</sequence>
<dbReference type="EMBL" id="KN412640">
    <property type="protein sequence ID" value="KHG19276.1"/>
    <property type="molecule type" value="Genomic_DNA"/>
</dbReference>
<dbReference type="EMBL" id="KN455852">
    <property type="protein sequence ID" value="KHG30318.1"/>
    <property type="molecule type" value="Genomic_DNA"/>
</dbReference>
<evidence type="ECO:0000313" key="18">
    <source>
        <dbReference type="Proteomes" id="UP000032142"/>
    </source>
</evidence>
<proteinExistence type="predicted"/>
<evidence type="ECO:0000313" key="4">
    <source>
        <dbReference type="EMBL" id="KHG18278.1"/>
    </source>
</evidence>
<dbReference type="EMBL" id="KN458768">
    <property type="protein sequence ID" value="KHG30633.1"/>
    <property type="molecule type" value="Genomic_DNA"/>
</dbReference>
<name>A0A0B0N1Q8_GOSAR</name>
<evidence type="ECO:0000313" key="11">
    <source>
        <dbReference type="EMBL" id="KHG26720.1"/>
    </source>
</evidence>
<evidence type="ECO:0000313" key="12">
    <source>
        <dbReference type="EMBL" id="KHG28191.1"/>
    </source>
</evidence>
<dbReference type="EMBL" id="KN397407">
    <property type="protein sequence ID" value="KHG12297.1"/>
    <property type="molecule type" value="Genomic_DNA"/>
</dbReference>
<evidence type="ECO:0000313" key="15">
    <source>
        <dbReference type="EMBL" id="KHG30318.1"/>
    </source>
</evidence>
<dbReference type="EMBL" id="KN415022">
    <property type="protein sequence ID" value="KHG20163.1"/>
    <property type="molecule type" value="Genomic_DNA"/>
</dbReference>
<dbReference type="Proteomes" id="UP000032142">
    <property type="component" value="Unassembled WGS sequence"/>
</dbReference>
<dbReference type="EMBL" id="JRRC01446290">
    <property type="protein sequence ID" value="KHG06213.1"/>
    <property type="molecule type" value="Genomic_DNA"/>
</dbReference>
<dbReference type="EMBL" id="KN448699">
    <property type="protein sequence ID" value="KHG29241.1"/>
    <property type="molecule type" value="Genomic_DNA"/>
</dbReference>
<protein>
    <submittedName>
        <fullName evidence="2">Uncharacterized protein</fullName>
    </submittedName>
</protein>
<reference evidence="2" key="1">
    <citation type="submission" date="2014-09" db="EMBL/GenBank/DDBJ databases">
        <title>G. arboreum L. cv. AKA8401 A2 genome assembly version 1.0.</title>
        <authorList>
            <person name="Mudge J."/>
            <person name="Ramaraj T."/>
            <person name="Lindquist I.E."/>
            <person name="Bharti A.K."/>
            <person name="Sundararajan A."/>
            <person name="Cameron C.T."/>
            <person name="Woodward J.E."/>
            <person name="May G.D."/>
            <person name="Brubaker C."/>
            <person name="Broadhvest J."/>
            <person name="Wilkins T.A."/>
        </authorList>
    </citation>
    <scope>NUCLEOTIDE SEQUENCE</scope>
</reference>
<organism evidence="2 18">
    <name type="scientific">Gossypium arboreum</name>
    <name type="common">Tree cotton</name>
    <name type="synonym">Gossypium nanking</name>
    <dbReference type="NCBI Taxonomy" id="29729"/>
    <lineage>
        <taxon>Eukaryota</taxon>
        <taxon>Viridiplantae</taxon>
        <taxon>Streptophyta</taxon>
        <taxon>Embryophyta</taxon>
        <taxon>Tracheophyta</taxon>
        <taxon>Spermatophyta</taxon>
        <taxon>Magnoliopsida</taxon>
        <taxon>eudicotyledons</taxon>
        <taxon>Gunneridae</taxon>
        <taxon>Pentapetalae</taxon>
        <taxon>rosids</taxon>
        <taxon>malvids</taxon>
        <taxon>Malvales</taxon>
        <taxon>Malvaceae</taxon>
        <taxon>Malvoideae</taxon>
        <taxon>Gossypium</taxon>
    </lineage>
</organism>
<dbReference type="EMBL" id="KN452297">
    <property type="protein sequence ID" value="KHG29828.1"/>
    <property type="molecule type" value="Genomic_DNA"/>
</dbReference>
<dbReference type="EMBL" id="JRRC01453875">
    <property type="protein sequence ID" value="KHG06527.1"/>
    <property type="molecule type" value="Genomic_DNA"/>
</dbReference>
<dbReference type="EMBL" id="KN443961">
    <property type="protein sequence ID" value="KHG28191.1"/>
    <property type="molecule type" value="Genomic_DNA"/>
</dbReference>
<dbReference type="EMBL" id="KN420741">
    <property type="protein sequence ID" value="KHG22128.1"/>
    <property type="molecule type" value="Genomic_DNA"/>
</dbReference>
<dbReference type="EMBL" id="KN458585">
    <property type="protein sequence ID" value="KHG30606.1"/>
    <property type="molecule type" value="Genomic_DNA"/>
</dbReference>
<dbReference type="EMBL" id="KN415855">
    <property type="protein sequence ID" value="KHG20493.1"/>
    <property type="molecule type" value="Genomic_DNA"/>
</dbReference>
<accession>A0A0B0N1Q8</accession>
<evidence type="ECO:0000313" key="1">
    <source>
        <dbReference type="EMBL" id="KHG06213.1"/>
    </source>
</evidence>
<evidence type="ECO:0000313" key="6">
    <source>
        <dbReference type="EMBL" id="KHG20163.1"/>
    </source>
</evidence>
<dbReference type="EMBL" id="KN436209">
    <property type="protein sequence ID" value="KHG26370.1"/>
    <property type="molecule type" value="Genomic_DNA"/>
</dbReference>
<keyword evidence="18" id="KW-1185">Reference proteome</keyword>
<evidence type="ECO:0000313" key="3">
    <source>
        <dbReference type="EMBL" id="KHG12297.1"/>
    </source>
</evidence>
<evidence type="ECO:0000313" key="7">
    <source>
        <dbReference type="EMBL" id="KHG20493.1"/>
    </source>
</evidence>
<evidence type="ECO:0000313" key="9">
    <source>
        <dbReference type="EMBL" id="KHG26014.1"/>
    </source>
</evidence>
<evidence type="ECO:0000313" key="5">
    <source>
        <dbReference type="EMBL" id="KHG19276.1"/>
    </source>
</evidence>
<dbReference type="EMBL" id="KN410236">
    <property type="protein sequence ID" value="KHG18278.1"/>
    <property type="molecule type" value="Genomic_DNA"/>
</dbReference>